<gene>
    <name evidence="2" type="ORF">FHS44_002519</name>
</gene>
<dbReference type="Pfam" id="PF07179">
    <property type="entry name" value="SseB"/>
    <property type="match status" value="1"/>
</dbReference>
<evidence type="ECO:0000313" key="3">
    <source>
        <dbReference type="Proteomes" id="UP000552644"/>
    </source>
</evidence>
<comment type="caution">
    <text evidence="2">The sequence shown here is derived from an EMBL/GenBank/DDBJ whole genome shotgun (WGS) entry which is preliminary data.</text>
</comment>
<sequence length="87" mass="9684">MTSALFVPVRRGRIANSLRLFTTPGGERIVAAFTSSARLRFVLGVGHPWVRLAYPALRALIRELEVDRVVVDPVAMPIRRHHGRSVA</sequence>
<dbReference type="EMBL" id="JACHJP010000002">
    <property type="protein sequence ID" value="MBB4915434.1"/>
    <property type="molecule type" value="Genomic_DNA"/>
</dbReference>
<dbReference type="RefSeq" id="WP_184714096.1">
    <property type="nucleotide sequence ID" value="NZ_JACHJP010000002.1"/>
</dbReference>
<keyword evidence="3" id="KW-1185">Reference proteome</keyword>
<proteinExistence type="predicted"/>
<evidence type="ECO:0000313" key="2">
    <source>
        <dbReference type="EMBL" id="MBB4915434.1"/>
    </source>
</evidence>
<name>A0A7W7VMF9_9ACTN</name>
<accession>A0A7W7VMF9</accession>
<feature type="domain" description="SseB protein N-terminal" evidence="1">
    <location>
        <begin position="2"/>
        <end position="73"/>
    </location>
</feature>
<dbReference type="InterPro" id="IPR049975">
    <property type="entry name" value="SAV_915-like_dom"/>
</dbReference>
<protein>
    <recommendedName>
        <fullName evidence="1">SseB protein N-terminal domain-containing protein</fullName>
    </recommendedName>
</protein>
<reference evidence="2 3" key="1">
    <citation type="submission" date="2020-08" db="EMBL/GenBank/DDBJ databases">
        <title>Genomic Encyclopedia of Type Strains, Phase III (KMG-III): the genomes of soil and plant-associated and newly described type strains.</title>
        <authorList>
            <person name="Whitman W."/>
        </authorList>
    </citation>
    <scope>NUCLEOTIDE SEQUENCE [LARGE SCALE GENOMIC DNA]</scope>
    <source>
        <strain evidence="2 3">CECT 8840</strain>
    </source>
</reference>
<dbReference type="InterPro" id="IPR009839">
    <property type="entry name" value="SseB_N"/>
</dbReference>
<dbReference type="Proteomes" id="UP000552644">
    <property type="component" value="Unassembled WGS sequence"/>
</dbReference>
<dbReference type="AlphaFoldDB" id="A0A7W7VMF9"/>
<dbReference type="NCBIfam" id="NF042914">
    <property type="entry name" value="SAV915_dom"/>
    <property type="match status" value="1"/>
</dbReference>
<evidence type="ECO:0000259" key="1">
    <source>
        <dbReference type="Pfam" id="PF07179"/>
    </source>
</evidence>
<organism evidence="2 3">
    <name type="scientific">Streptosporangium saharense</name>
    <dbReference type="NCBI Taxonomy" id="1706840"/>
    <lineage>
        <taxon>Bacteria</taxon>
        <taxon>Bacillati</taxon>
        <taxon>Actinomycetota</taxon>
        <taxon>Actinomycetes</taxon>
        <taxon>Streptosporangiales</taxon>
        <taxon>Streptosporangiaceae</taxon>
        <taxon>Streptosporangium</taxon>
    </lineage>
</organism>